<dbReference type="STRING" id="335543.Sfum_2725"/>
<dbReference type="AlphaFoldDB" id="A0LLV1"/>
<accession>A0LLV1</accession>
<proteinExistence type="predicted"/>
<evidence type="ECO:0000313" key="2">
    <source>
        <dbReference type="Proteomes" id="UP000001784"/>
    </source>
</evidence>
<name>A0LLV1_SYNFM</name>
<reference evidence="1 2" key="1">
    <citation type="submission" date="2006-10" db="EMBL/GenBank/DDBJ databases">
        <title>Complete sequence of Syntrophobacter fumaroxidans MPOB.</title>
        <authorList>
            <consortium name="US DOE Joint Genome Institute"/>
            <person name="Copeland A."/>
            <person name="Lucas S."/>
            <person name="Lapidus A."/>
            <person name="Barry K."/>
            <person name="Detter J.C."/>
            <person name="Glavina del Rio T."/>
            <person name="Hammon N."/>
            <person name="Israni S."/>
            <person name="Pitluck S."/>
            <person name="Goltsman E.G."/>
            <person name="Martinez M."/>
            <person name="Schmutz J."/>
            <person name="Larimer F."/>
            <person name="Land M."/>
            <person name="Hauser L."/>
            <person name="Kyrpides N."/>
            <person name="Kim E."/>
            <person name="Boone D.R."/>
            <person name="Brockman F."/>
            <person name="Culley D."/>
            <person name="Ferry J."/>
            <person name="Gunsalus R."/>
            <person name="McInerney M.J."/>
            <person name="Morrison M."/>
            <person name="Plugge C."/>
            <person name="Rohlin L."/>
            <person name="Scholten J."/>
            <person name="Sieber J."/>
            <person name="Stams A.J.M."/>
            <person name="Worm P."/>
            <person name="Henstra A.M."/>
            <person name="Richardson P."/>
        </authorList>
    </citation>
    <scope>NUCLEOTIDE SEQUENCE [LARGE SCALE GENOMIC DNA]</scope>
    <source>
        <strain evidence="2">DSM 10017 / MPOB</strain>
    </source>
</reference>
<dbReference type="Proteomes" id="UP000001784">
    <property type="component" value="Chromosome"/>
</dbReference>
<dbReference type="HOGENOM" id="CLU_2467907_0_0_7"/>
<evidence type="ECO:0000313" key="1">
    <source>
        <dbReference type="EMBL" id="ABK18403.1"/>
    </source>
</evidence>
<protein>
    <submittedName>
        <fullName evidence="1">Uncharacterized protein</fullName>
    </submittedName>
</protein>
<keyword evidence="2" id="KW-1185">Reference proteome</keyword>
<gene>
    <name evidence="1" type="ordered locus">Sfum_2725</name>
</gene>
<dbReference type="EMBL" id="CP000478">
    <property type="protein sequence ID" value="ABK18403.1"/>
    <property type="molecule type" value="Genomic_DNA"/>
</dbReference>
<sequence length="88" mass="10029">MKKYRTLEKGKQRCRFAVSSFIIALPTESGDLHRLFTRFVSQEPQVPPAALSFVSPGFDACPGFDAEDTEVCRTFPEEIALYRRKEDV</sequence>
<organism evidence="1 2">
    <name type="scientific">Syntrophobacter fumaroxidans (strain DSM 10017 / MPOB)</name>
    <dbReference type="NCBI Taxonomy" id="335543"/>
    <lineage>
        <taxon>Bacteria</taxon>
        <taxon>Pseudomonadati</taxon>
        <taxon>Thermodesulfobacteriota</taxon>
        <taxon>Syntrophobacteria</taxon>
        <taxon>Syntrophobacterales</taxon>
        <taxon>Syntrophobacteraceae</taxon>
        <taxon>Syntrophobacter</taxon>
    </lineage>
</organism>
<dbReference type="KEGG" id="sfu:Sfum_2725"/>
<dbReference type="InParanoid" id="A0LLV1"/>